<keyword evidence="8" id="KW-0175">Coiled coil</keyword>
<dbReference type="InterPro" id="IPR019321">
    <property type="entry name" value="Nucleoporin_Nup88"/>
</dbReference>
<evidence type="ECO:0000256" key="1">
    <source>
        <dbReference type="ARBA" id="ARBA00004567"/>
    </source>
</evidence>
<evidence type="ECO:0000256" key="5">
    <source>
        <dbReference type="ARBA" id="ARBA00023010"/>
    </source>
</evidence>
<feature type="coiled-coil region" evidence="8">
    <location>
        <begin position="640"/>
        <end position="671"/>
    </location>
</feature>
<evidence type="ECO:0000313" key="10">
    <source>
        <dbReference type="EMBL" id="KZT60736.1"/>
    </source>
</evidence>
<evidence type="ECO:0000256" key="8">
    <source>
        <dbReference type="SAM" id="Coils"/>
    </source>
</evidence>
<evidence type="ECO:0000256" key="6">
    <source>
        <dbReference type="ARBA" id="ARBA00023132"/>
    </source>
</evidence>
<dbReference type="InParanoid" id="A0A165ILN1"/>
<keyword evidence="7" id="KW-0539">Nucleus</keyword>
<dbReference type="EMBL" id="KV423928">
    <property type="protein sequence ID" value="KZT60736.1"/>
    <property type="molecule type" value="Genomic_DNA"/>
</dbReference>
<dbReference type="InterPro" id="IPR037700">
    <property type="entry name" value="NUP88/NUP82"/>
</dbReference>
<dbReference type="Pfam" id="PF10168">
    <property type="entry name" value="Nup88"/>
    <property type="match status" value="2"/>
</dbReference>
<keyword evidence="5" id="KW-0811">Translocation</keyword>
<accession>A0A165ILN1</accession>
<protein>
    <recommendedName>
        <fullName evidence="12">Nucleoporin Nup82</fullName>
    </recommendedName>
</protein>
<dbReference type="GO" id="GO:0017056">
    <property type="term" value="F:structural constituent of nuclear pore"/>
    <property type="evidence" value="ECO:0007669"/>
    <property type="project" value="InterPro"/>
</dbReference>
<dbReference type="PANTHER" id="PTHR13257:SF0">
    <property type="entry name" value="NUCLEAR PORE COMPLEX PROTEIN NUP88"/>
    <property type="match status" value="1"/>
</dbReference>
<name>A0A165ILN1_9BASI</name>
<evidence type="ECO:0000256" key="9">
    <source>
        <dbReference type="SAM" id="MobiDB-lite"/>
    </source>
</evidence>
<keyword evidence="3" id="KW-0509">mRNA transport</keyword>
<reference evidence="10 11" key="1">
    <citation type="journal article" date="2016" name="Mol. Biol. Evol.">
        <title>Comparative Genomics of Early-Diverging Mushroom-Forming Fungi Provides Insights into the Origins of Lignocellulose Decay Capabilities.</title>
        <authorList>
            <person name="Nagy L.G."/>
            <person name="Riley R."/>
            <person name="Tritt A."/>
            <person name="Adam C."/>
            <person name="Daum C."/>
            <person name="Floudas D."/>
            <person name="Sun H."/>
            <person name="Yadav J.S."/>
            <person name="Pangilinan J."/>
            <person name="Larsson K.H."/>
            <person name="Matsuura K."/>
            <person name="Barry K."/>
            <person name="Labutti K."/>
            <person name="Kuo R."/>
            <person name="Ohm R.A."/>
            <person name="Bhattacharya S.S."/>
            <person name="Shirouzu T."/>
            <person name="Yoshinaga Y."/>
            <person name="Martin F.M."/>
            <person name="Grigoriev I.V."/>
            <person name="Hibbett D.S."/>
        </authorList>
    </citation>
    <scope>NUCLEOTIDE SEQUENCE [LARGE SCALE GENOMIC DNA]</scope>
    <source>
        <strain evidence="10 11">HHB12733</strain>
    </source>
</reference>
<dbReference type="AlphaFoldDB" id="A0A165ILN1"/>
<dbReference type="GO" id="GO:0000056">
    <property type="term" value="P:ribosomal small subunit export from nucleus"/>
    <property type="evidence" value="ECO:0007669"/>
    <property type="project" value="InterPro"/>
</dbReference>
<comment type="subcellular location">
    <subcellularLocation>
        <location evidence="1">Nucleus</location>
        <location evidence="1">Nuclear pore complex</location>
    </subcellularLocation>
</comment>
<keyword evidence="2" id="KW-0813">Transport</keyword>
<dbReference type="PANTHER" id="PTHR13257">
    <property type="entry name" value="NUCLEOPORIN NUP84-RELATED"/>
    <property type="match status" value="1"/>
</dbReference>
<keyword evidence="11" id="KW-1185">Reference proteome</keyword>
<evidence type="ECO:0000256" key="7">
    <source>
        <dbReference type="ARBA" id="ARBA00023242"/>
    </source>
</evidence>
<evidence type="ECO:0000313" key="11">
    <source>
        <dbReference type="Proteomes" id="UP000076842"/>
    </source>
</evidence>
<evidence type="ECO:0000256" key="3">
    <source>
        <dbReference type="ARBA" id="ARBA00022816"/>
    </source>
</evidence>
<evidence type="ECO:0008006" key="12">
    <source>
        <dbReference type="Google" id="ProtNLM"/>
    </source>
</evidence>
<feature type="region of interest" description="Disordered" evidence="9">
    <location>
        <begin position="310"/>
        <end position="340"/>
    </location>
</feature>
<feature type="compositionally biased region" description="Basic and acidic residues" evidence="9">
    <location>
        <begin position="310"/>
        <end position="326"/>
    </location>
</feature>
<evidence type="ECO:0000256" key="4">
    <source>
        <dbReference type="ARBA" id="ARBA00022927"/>
    </source>
</evidence>
<evidence type="ECO:0000256" key="2">
    <source>
        <dbReference type="ARBA" id="ARBA00022448"/>
    </source>
</evidence>
<keyword evidence="6" id="KW-0906">Nuclear pore complex</keyword>
<dbReference type="GO" id="GO:0006406">
    <property type="term" value="P:mRNA export from nucleus"/>
    <property type="evidence" value="ECO:0007669"/>
    <property type="project" value="TreeGrafter"/>
</dbReference>
<feature type="coiled-coil region" evidence="8">
    <location>
        <begin position="756"/>
        <end position="830"/>
    </location>
</feature>
<dbReference type="STRING" id="1353952.A0A165ILN1"/>
<gene>
    <name evidence="10" type="ORF">CALCODRAFT_515128</name>
</gene>
<dbReference type="OrthoDB" id="341482at2759"/>
<sequence length="831" mass="92260">MASTSSDWLYELRNHPIFHDEESGKLSLSLLASTSSLKKSAFGGRNVEDGSVRGRKRKMCLRGSDLIVAVRNKLRIMSLVEAKGAEGKGTYKTLETPTVHFEIQQMALNTTEKMLAIGGAHHVAVVVLPRPGFSKTIAPEIRTRCFAIGPYFHSAPKASRLAKIDWHPLGEGGASLMVLTEDGILREYNIFENADEPKQTVSFLPSTLRRSRGYSAETPQRAVSFAFGQGRDDWGALTAFCLTNKGEIFSICPFMPKQTVLPIDLIQHLATTTEANLKAVIDDTTNPQPALEARYQQQLKYVKTLERQLKHESKNSKQKPVSKELEDLQSSTSGPQPGEAGFTLPAVIKAPVAAQGPYRIIPEPPELDDGLEPEATDLTYLYFDDASSCPLSVLGIAWQNGRIDICLDLERVEGMWTMDSSIRLQEVSSLFLYETIDLGISPDLASSIPSRSASFLEARLEHNNPIFVQDPVYPDTLYVYHDYGVHCVVMRKWLSSIQQALSAEDTDVEAALRAAKTSEVGCMVSTISSIHEQPNAVTSVVIIHDVYLSYGLLVLTSSLKLIASELNFRVEKDTLSSSVAPEGSGTRTKRSLPYVSLLGRSPFQLPDLFTRSDNLPFTSVKNARVNDNSLEGMRAFGKQAEAIETQMSQFAAEANKVQDRLNLQRKELERQLGTLVAIQKKTKEVMQSGETILRPRLAQALAEQKKLLKRADKILQQMMNGAQPTITEAEAEWIEELERMEEEFDGRNGNSLQTRRDSVQWQIVSLESELKRLQAQDAVLGKGNPLRDSGIGRSQLAAVDQRLRLQNSTLEEIKNKLIDVEDKLNLNAQDD</sequence>
<dbReference type="FunCoup" id="A0A165ILN1">
    <property type="interactions" value="18"/>
</dbReference>
<dbReference type="Proteomes" id="UP000076842">
    <property type="component" value="Unassembled WGS sequence"/>
</dbReference>
<dbReference type="GO" id="GO:0000055">
    <property type="term" value="P:ribosomal large subunit export from nucleus"/>
    <property type="evidence" value="ECO:0007669"/>
    <property type="project" value="InterPro"/>
</dbReference>
<dbReference type="GO" id="GO:0005643">
    <property type="term" value="C:nuclear pore"/>
    <property type="evidence" value="ECO:0007669"/>
    <property type="project" value="UniProtKB-SubCell"/>
</dbReference>
<dbReference type="GO" id="GO:0006606">
    <property type="term" value="P:protein import into nucleus"/>
    <property type="evidence" value="ECO:0007669"/>
    <property type="project" value="TreeGrafter"/>
</dbReference>
<keyword evidence="4" id="KW-0653">Protein transport</keyword>
<proteinExistence type="predicted"/>
<organism evidence="10 11">
    <name type="scientific">Calocera cornea HHB12733</name>
    <dbReference type="NCBI Taxonomy" id="1353952"/>
    <lineage>
        <taxon>Eukaryota</taxon>
        <taxon>Fungi</taxon>
        <taxon>Dikarya</taxon>
        <taxon>Basidiomycota</taxon>
        <taxon>Agaricomycotina</taxon>
        <taxon>Dacrymycetes</taxon>
        <taxon>Dacrymycetales</taxon>
        <taxon>Dacrymycetaceae</taxon>
        <taxon>Calocera</taxon>
    </lineage>
</organism>